<feature type="domain" description="Helicase ATP-binding" evidence="13">
    <location>
        <begin position="41"/>
        <end position="210"/>
    </location>
</feature>
<evidence type="ECO:0000256" key="11">
    <source>
        <dbReference type="SAM" id="MobiDB-lite"/>
    </source>
</evidence>
<evidence type="ECO:0000256" key="2">
    <source>
        <dbReference type="ARBA" id="ARBA00022723"/>
    </source>
</evidence>
<comment type="catalytic activity">
    <reaction evidence="9">
        <text>ATP + H2O = ADP + phosphate + H(+)</text>
        <dbReference type="Rhea" id="RHEA:13065"/>
        <dbReference type="ChEBI" id="CHEBI:15377"/>
        <dbReference type="ChEBI" id="CHEBI:15378"/>
        <dbReference type="ChEBI" id="CHEBI:30616"/>
        <dbReference type="ChEBI" id="CHEBI:43474"/>
        <dbReference type="ChEBI" id="CHEBI:456216"/>
        <dbReference type="EC" id="3.6.4.13"/>
    </reaction>
</comment>
<dbReference type="InterPro" id="IPR011545">
    <property type="entry name" value="DEAD/DEAH_box_helicase_dom"/>
</dbReference>
<dbReference type="AlphaFoldDB" id="A0A834W0X8"/>
<dbReference type="CDD" id="cd18791">
    <property type="entry name" value="SF2_C_RHA"/>
    <property type="match status" value="1"/>
</dbReference>
<keyword evidence="3" id="KW-0547">Nucleotide-binding</keyword>
<dbReference type="Gene3D" id="1.20.120.1080">
    <property type="match status" value="1"/>
</dbReference>
<dbReference type="PANTHER" id="PTHR18934:SF221">
    <property type="entry name" value="ATP-DEPENDENT RNA HELICASE DHX34-RELATED"/>
    <property type="match status" value="1"/>
</dbReference>
<dbReference type="Gene3D" id="3.40.50.300">
    <property type="entry name" value="P-loop containing nucleotide triphosphate hydrolases"/>
    <property type="match status" value="2"/>
</dbReference>
<dbReference type="EMBL" id="JAAIUW010000013">
    <property type="protein sequence ID" value="KAF7804860.1"/>
    <property type="molecule type" value="Genomic_DNA"/>
</dbReference>
<keyword evidence="7 10" id="KW-0862">Zinc</keyword>
<dbReference type="InterPro" id="IPR036855">
    <property type="entry name" value="Znf_CCCH_sf"/>
</dbReference>
<feature type="domain" description="Helicase C-terminal" evidence="14">
    <location>
        <begin position="263"/>
        <end position="428"/>
    </location>
</feature>
<evidence type="ECO:0000259" key="14">
    <source>
        <dbReference type="PROSITE" id="PS51194"/>
    </source>
</evidence>
<dbReference type="OrthoDB" id="66977at2759"/>
<dbReference type="InterPro" id="IPR001650">
    <property type="entry name" value="Helicase_C-like"/>
</dbReference>
<evidence type="ECO:0000256" key="8">
    <source>
        <dbReference type="ARBA" id="ARBA00022840"/>
    </source>
</evidence>
<gene>
    <name evidence="15" type="ORF">G2W53_043971</name>
</gene>
<feature type="region of interest" description="Disordered" evidence="11">
    <location>
        <begin position="1"/>
        <end position="27"/>
    </location>
</feature>
<keyword evidence="6 15" id="KW-0347">Helicase</keyword>
<dbReference type="PROSITE" id="PS51192">
    <property type="entry name" value="HELICASE_ATP_BIND_1"/>
    <property type="match status" value="1"/>
</dbReference>
<dbReference type="Pfam" id="PF00271">
    <property type="entry name" value="Helicase_C"/>
    <property type="match status" value="1"/>
</dbReference>
<dbReference type="SMART" id="SM00490">
    <property type="entry name" value="HELICc"/>
    <property type="match status" value="1"/>
</dbReference>
<dbReference type="InterPro" id="IPR000571">
    <property type="entry name" value="Znf_CCCH"/>
</dbReference>
<dbReference type="SUPFAM" id="SSF90229">
    <property type="entry name" value="CCCH zinc finger"/>
    <property type="match status" value="2"/>
</dbReference>
<evidence type="ECO:0000256" key="9">
    <source>
        <dbReference type="ARBA" id="ARBA00047984"/>
    </source>
</evidence>
<evidence type="ECO:0000259" key="12">
    <source>
        <dbReference type="PROSITE" id="PS50103"/>
    </source>
</evidence>
<sequence>MASSPSSSSSPTASCSSSYSSPFSTSKFSSLPVMSLREKIVEKIKENPVTLIVGDTGCGKSSQVPQFLLEENMAPILCTQPRRFAVVSVAKMVANARNCVLGGEVGYHIGHSRHFSARKAILKMGCSKIVFKTAGVLLDELREKGLTALKYKAIILDEVHERSVESDLVLVCVKQFLLKNKDLRVVLMSATADISRYKDYFKDLGRNERVEVLAIPSSNQKTVFQRSVAESLGISSELVHSEYSPGPDPSSANASIKLELHKLIHSLVLHIHEKEPDIEKSILVFLPTYYSLEQQWCLLKPLDSTFKVHILHSSIDTEQALMTMKISKSRRKVILATNIAESSVTIPQVAFVIDSCRSLQVYWDRNLKRESAELVWVSKSQAEQRKGRTGRTCDGEVYRLVTGSFFNRLEDHEHPAILKLSLRLQVLSICCAESKAINDPKVLLQKALDPPHPQVVEDALDLLVQMGALEKTPPRGRLEPTFYGRLLASFSLSFDASVLVLKFGDIGMLREGILLGIMMDTQPLPILHPFGEEALFAKYIDWYYGERSILTGRKEMGFMGSFCAFQFWQHVFRDKSRVEHLKQVLKTDEVNPATQPMPKVEEEWCSFHYLLQSSLHQVSEIYEDILKSVHRFRPKFLRTSHALSSFPDPYPFKHTCQLEYQPNGHADVVVADEEGHEPLSESRKCITVPYVASNHFYVNDVAKKFATIIKEIRAQYAEDASGNQRENVDVDCSTVDWQASLCVYFINGSCNRGSNCLFSHSFQAKRPQCKFFYSLQGCRNGESCKFSHDMGQSALSFTKKYSLPEHNGVNAAFLLDLFPTYSDKSILILDDTDLHFTSHLACFHDPSKIISSTCLSETTICEPSLSGVRILWDLSHPYETIIAREGQNPIPWNEVQCVLWFPCFDSFGDDLDAQKQLLQTFFEYLAIRILADELHEVRVIITMNNIRFSQLQVEKLGRDCFFFLIESFAFDEEKFGAIYDKVNCKKPMLVSRPISYVFGLYRPTDRGFGDYVATLKKHLHEIQKNY</sequence>
<dbReference type="SMART" id="SM00356">
    <property type="entry name" value="ZnF_C3H1"/>
    <property type="match status" value="2"/>
</dbReference>
<dbReference type="GO" id="GO:0005524">
    <property type="term" value="F:ATP binding"/>
    <property type="evidence" value="ECO:0007669"/>
    <property type="project" value="UniProtKB-KW"/>
</dbReference>
<dbReference type="PROSITE" id="PS51194">
    <property type="entry name" value="HELICASE_CTER"/>
    <property type="match status" value="1"/>
</dbReference>
<evidence type="ECO:0000259" key="13">
    <source>
        <dbReference type="PROSITE" id="PS51192"/>
    </source>
</evidence>
<dbReference type="InterPro" id="IPR014001">
    <property type="entry name" value="Helicase_ATP-bd"/>
</dbReference>
<dbReference type="EC" id="3.6.4.13" evidence="1"/>
<comment type="caution">
    <text evidence="15">The sequence shown here is derived from an EMBL/GenBank/DDBJ whole genome shotgun (WGS) entry which is preliminary data.</text>
</comment>
<dbReference type="Gene3D" id="4.10.1000.10">
    <property type="entry name" value="Zinc finger, CCCH-type"/>
    <property type="match status" value="1"/>
</dbReference>
<keyword evidence="5" id="KW-0378">Hydrolase</keyword>
<evidence type="ECO:0000256" key="7">
    <source>
        <dbReference type="ARBA" id="ARBA00022833"/>
    </source>
</evidence>
<organism evidence="15 16">
    <name type="scientific">Senna tora</name>
    <dbReference type="NCBI Taxonomy" id="362788"/>
    <lineage>
        <taxon>Eukaryota</taxon>
        <taxon>Viridiplantae</taxon>
        <taxon>Streptophyta</taxon>
        <taxon>Embryophyta</taxon>
        <taxon>Tracheophyta</taxon>
        <taxon>Spermatophyta</taxon>
        <taxon>Magnoliopsida</taxon>
        <taxon>eudicotyledons</taxon>
        <taxon>Gunneridae</taxon>
        <taxon>Pentapetalae</taxon>
        <taxon>rosids</taxon>
        <taxon>fabids</taxon>
        <taxon>Fabales</taxon>
        <taxon>Fabaceae</taxon>
        <taxon>Caesalpinioideae</taxon>
        <taxon>Cassia clade</taxon>
        <taxon>Senna</taxon>
    </lineage>
</organism>
<dbReference type="CDD" id="cd17917">
    <property type="entry name" value="DEXHc_RHA-like"/>
    <property type="match status" value="1"/>
</dbReference>
<keyword evidence="2 10" id="KW-0479">Metal-binding</keyword>
<dbReference type="InterPro" id="IPR027417">
    <property type="entry name" value="P-loop_NTPase"/>
</dbReference>
<keyword evidence="4 10" id="KW-0863">Zinc-finger</keyword>
<dbReference type="PROSITE" id="PS50103">
    <property type="entry name" value="ZF_C3H1"/>
    <property type="match status" value="2"/>
</dbReference>
<keyword evidence="8" id="KW-0067">ATP-binding</keyword>
<feature type="domain" description="C3H1-type" evidence="12">
    <location>
        <begin position="763"/>
        <end position="791"/>
    </location>
</feature>
<reference evidence="15" key="1">
    <citation type="submission" date="2020-09" db="EMBL/GenBank/DDBJ databases">
        <title>Genome-Enabled Discovery of Anthraquinone Biosynthesis in Senna tora.</title>
        <authorList>
            <person name="Kang S.-H."/>
            <person name="Pandey R.P."/>
            <person name="Lee C.-M."/>
            <person name="Sim J.-S."/>
            <person name="Jeong J.-T."/>
            <person name="Choi B.-S."/>
            <person name="Jung M."/>
            <person name="Ginzburg D."/>
            <person name="Zhao K."/>
            <person name="Won S.Y."/>
            <person name="Oh T.-J."/>
            <person name="Yu Y."/>
            <person name="Kim N.-H."/>
            <person name="Lee O.R."/>
            <person name="Lee T.-H."/>
            <person name="Bashyal P."/>
            <person name="Kim T.-S."/>
            <person name="Lee W.-H."/>
            <person name="Kawkins C."/>
            <person name="Kim C.-K."/>
            <person name="Kim J.S."/>
            <person name="Ahn B.O."/>
            <person name="Rhee S.Y."/>
            <person name="Sohng J.K."/>
        </authorList>
    </citation>
    <scope>NUCLEOTIDE SEQUENCE</scope>
    <source>
        <tissue evidence="15">Leaf</tissue>
    </source>
</reference>
<dbReference type="Pfam" id="PF00270">
    <property type="entry name" value="DEAD"/>
    <property type="match status" value="1"/>
</dbReference>
<feature type="zinc finger region" description="C3H1-type" evidence="10">
    <location>
        <begin position="763"/>
        <end position="791"/>
    </location>
</feature>
<keyword evidence="16" id="KW-1185">Reference proteome</keyword>
<dbReference type="SUPFAM" id="SSF52540">
    <property type="entry name" value="P-loop containing nucleoside triphosphate hydrolases"/>
    <property type="match status" value="1"/>
</dbReference>
<dbReference type="GO" id="GO:0016787">
    <property type="term" value="F:hydrolase activity"/>
    <property type="evidence" value="ECO:0007669"/>
    <property type="project" value="UniProtKB-KW"/>
</dbReference>
<evidence type="ECO:0000256" key="5">
    <source>
        <dbReference type="ARBA" id="ARBA00022801"/>
    </source>
</evidence>
<dbReference type="GO" id="GO:0003723">
    <property type="term" value="F:RNA binding"/>
    <property type="evidence" value="ECO:0007669"/>
    <property type="project" value="TreeGrafter"/>
</dbReference>
<evidence type="ECO:0000256" key="3">
    <source>
        <dbReference type="ARBA" id="ARBA00022741"/>
    </source>
</evidence>
<accession>A0A834W0X8</accession>
<dbReference type="PANTHER" id="PTHR18934">
    <property type="entry name" value="ATP-DEPENDENT RNA HELICASE"/>
    <property type="match status" value="1"/>
</dbReference>
<dbReference type="Proteomes" id="UP000634136">
    <property type="component" value="Unassembled WGS sequence"/>
</dbReference>
<dbReference type="SMART" id="SM00487">
    <property type="entry name" value="DEXDc"/>
    <property type="match status" value="1"/>
</dbReference>
<protein>
    <recommendedName>
        <fullName evidence="1">RNA helicase</fullName>
        <ecNumber evidence="1">3.6.4.13</ecNumber>
    </recommendedName>
</protein>
<dbReference type="GO" id="GO:0003724">
    <property type="term" value="F:RNA helicase activity"/>
    <property type="evidence" value="ECO:0007669"/>
    <property type="project" value="UniProtKB-EC"/>
</dbReference>
<evidence type="ECO:0000313" key="16">
    <source>
        <dbReference type="Proteomes" id="UP000634136"/>
    </source>
</evidence>
<evidence type="ECO:0000256" key="6">
    <source>
        <dbReference type="ARBA" id="ARBA00022806"/>
    </source>
</evidence>
<evidence type="ECO:0000256" key="4">
    <source>
        <dbReference type="ARBA" id="ARBA00022771"/>
    </source>
</evidence>
<evidence type="ECO:0000313" key="15">
    <source>
        <dbReference type="EMBL" id="KAF7804860.1"/>
    </source>
</evidence>
<evidence type="ECO:0000256" key="10">
    <source>
        <dbReference type="PROSITE-ProRule" id="PRU00723"/>
    </source>
</evidence>
<name>A0A834W0X8_9FABA</name>
<feature type="zinc finger region" description="C3H1-type" evidence="10">
    <location>
        <begin position="736"/>
        <end position="761"/>
    </location>
</feature>
<feature type="domain" description="C3H1-type" evidence="12">
    <location>
        <begin position="736"/>
        <end position="761"/>
    </location>
</feature>
<evidence type="ECO:0000256" key="1">
    <source>
        <dbReference type="ARBA" id="ARBA00012552"/>
    </source>
</evidence>
<dbReference type="GO" id="GO:0008270">
    <property type="term" value="F:zinc ion binding"/>
    <property type="evidence" value="ECO:0007669"/>
    <property type="project" value="UniProtKB-KW"/>
</dbReference>
<proteinExistence type="predicted"/>